<dbReference type="AlphaFoldDB" id="A0A7C1JKC5"/>
<dbReference type="Gene3D" id="3.40.190.10">
    <property type="entry name" value="Periplasmic binding protein-like II"/>
    <property type="match status" value="1"/>
</dbReference>
<feature type="signal peptide" evidence="1">
    <location>
        <begin position="1"/>
        <end position="22"/>
    </location>
</feature>
<dbReference type="PANTHER" id="PTHR43649:SF12">
    <property type="entry name" value="DIACETYLCHITOBIOSE BINDING PROTEIN DASA"/>
    <property type="match status" value="1"/>
</dbReference>
<feature type="chain" id="PRO_5027609116" evidence="1">
    <location>
        <begin position="23"/>
        <end position="458"/>
    </location>
</feature>
<accession>A0A7C1JKC5</accession>
<dbReference type="PROSITE" id="PS51257">
    <property type="entry name" value="PROKAR_LIPOPROTEIN"/>
    <property type="match status" value="1"/>
</dbReference>
<dbReference type="Pfam" id="PF13416">
    <property type="entry name" value="SBP_bac_8"/>
    <property type="match status" value="1"/>
</dbReference>
<dbReference type="EMBL" id="DSMG01000196">
    <property type="protein sequence ID" value="HDX33621.1"/>
    <property type="molecule type" value="Genomic_DNA"/>
</dbReference>
<keyword evidence="1" id="KW-0732">Signal</keyword>
<sequence>MKRAWTTLVFVLLIGFVLSACAAPAAAPSAPGEAAPAAQVRDFITWYQYDEKNEDPASDERVGNQYLRDTIPQFNEAFAGKWRWVNQPKAWDRMTAELVAAVQAGGDVPDLFEMGSSGLTELYKNGALQDLREWASAQSWYADMDPNALKACTGPDGGLYCIPIAERPHLVYVWKDRFPEGFPTTPEGYLAAGERLKAEGLYAMTFFGSTDFNGNGATRAVFMAFASFGGGYDDGEGNMLLNRPENVAAVEFLRTMVQSGYVPEIAFAGGFQEEEAFKDASAGSFPTGLFGYRYVNPLTAPNGTKYSKGNEEDMLDAIAAGDVILRPFPAPEGKTPGCNNEVTGFGIPVGAKNPEAAYDYINWIMSPEQNADWVLRPGAGFPALMTTRASEQFQTPFYKQAGEVVAASACRPWHGSLERRPEALRLIMNAVYRLIKEDPTLDIATELQRAQDEYNAGG</sequence>
<evidence type="ECO:0000313" key="2">
    <source>
        <dbReference type="EMBL" id="HDX33621.1"/>
    </source>
</evidence>
<dbReference type="SUPFAM" id="SSF53850">
    <property type="entry name" value="Periplasmic binding protein-like II"/>
    <property type="match status" value="1"/>
</dbReference>
<organism evidence="2">
    <name type="scientific">Caldilinea aerophila</name>
    <dbReference type="NCBI Taxonomy" id="133453"/>
    <lineage>
        <taxon>Bacteria</taxon>
        <taxon>Bacillati</taxon>
        <taxon>Chloroflexota</taxon>
        <taxon>Caldilineae</taxon>
        <taxon>Caldilineales</taxon>
        <taxon>Caldilineaceae</taxon>
        <taxon>Caldilinea</taxon>
    </lineage>
</organism>
<dbReference type="InterPro" id="IPR006059">
    <property type="entry name" value="SBP"/>
</dbReference>
<gene>
    <name evidence="2" type="ORF">ENQ20_19375</name>
</gene>
<dbReference type="InterPro" id="IPR050490">
    <property type="entry name" value="Bact_solute-bd_prot1"/>
</dbReference>
<name>A0A7C1JKC5_9CHLR</name>
<dbReference type="PANTHER" id="PTHR43649">
    <property type="entry name" value="ARABINOSE-BINDING PROTEIN-RELATED"/>
    <property type="match status" value="1"/>
</dbReference>
<protein>
    <submittedName>
        <fullName evidence="2">Extracellular solute-binding protein</fullName>
    </submittedName>
</protein>
<comment type="caution">
    <text evidence="2">The sequence shown here is derived from an EMBL/GenBank/DDBJ whole genome shotgun (WGS) entry which is preliminary data.</text>
</comment>
<proteinExistence type="predicted"/>
<evidence type="ECO:0000256" key="1">
    <source>
        <dbReference type="SAM" id="SignalP"/>
    </source>
</evidence>
<reference evidence="2" key="1">
    <citation type="journal article" date="2020" name="mSystems">
        <title>Genome- and Community-Level Interaction Insights into Carbon Utilization and Element Cycling Functions of Hydrothermarchaeota in Hydrothermal Sediment.</title>
        <authorList>
            <person name="Zhou Z."/>
            <person name="Liu Y."/>
            <person name="Xu W."/>
            <person name="Pan J."/>
            <person name="Luo Z.H."/>
            <person name="Li M."/>
        </authorList>
    </citation>
    <scope>NUCLEOTIDE SEQUENCE [LARGE SCALE GENOMIC DNA]</scope>
    <source>
        <strain evidence="2">SpSt-289</strain>
    </source>
</reference>